<dbReference type="InterPro" id="IPR006751">
    <property type="entry name" value="TAFII55_prot_cons_reg"/>
</dbReference>
<comment type="subcellular location">
    <subcellularLocation>
        <location evidence="1">Nucleus</location>
    </subcellularLocation>
</comment>
<dbReference type="PANTHER" id="PTHR12228">
    <property type="entry name" value="TRANSCRIPTION INITIATION FACTOR TFIID 55 KD SUBUNIT-RELATED"/>
    <property type="match status" value="1"/>
</dbReference>
<dbReference type="GO" id="GO:0051123">
    <property type="term" value="P:RNA polymerase II preinitiation complex assembly"/>
    <property type="evidence" value="ECO:0007669"/>
    <property type="project" value="TreeGrafter"/>
</dbReference>
<feature type="region of interest" description="Disordered" evidence="7">
    <location>
        <begin position="108"/>
        <end position="138"/>
    </location>
</feature>
<dbReference type="CDD" id="cd08047">
    <property type="entry name" value="TAF7"/>
    <property type="match status" value="1"/>
</dbReference>
<dbReference type="PANTHER" id="PTHR12228:SF0">
    <property type="entry name" value="TATA-BOX BINDING PROTEIN ASSOCIATED FACTOR 7"/>
    <property type="match status" value="1"/>
</dbReference>
<feature type="coiled-coil region" evidence="6">
    <location>
        <begin position="270"/>
        <end position="327"/>
    </location>
</feature>
<organism evidence="9 10">
    <name type="scientific">Trichuris muris</name>
    <name type="common">Mouse whipworm</name>
    <dbReference type="NCBI Taxonomy" id="70415"/>
    <lineage>
        <taxon>Eukaryota</taxon>
        <taxon>Metazoa</taxon>
        <taxon>Ecdysozoa</taxon>
        <taxon>Nematoda</taxon>
        <taxon>Enoplea</taxon>
        <taxon>Dorylaimia</taxon>
        <taxon>Trichinellida</taxon>
        <taxon>Trichuridae</taxon>
        <taxon>Trichuris</taxon>
    </lineage>
</organism>
<dbReference type="AlphaFoldDB" id="A0A5S6QIB7"/>
<evidence type="ECO:0000256" key="7">
    <source>
        <dbReference type="SAM" id="MobiDB-lite"/>
    </source>
</evidence>
<evidence type="ECO:0000259" key="8">
    <source>
        <dbReference type="SMART" id="SM01370"/>
    </source>
</evidence>
<keyword evidence="6" id="KW-0175">Coiled coil</keyword>
<evidence type="ECO:0000256" key="4">
    <source>
        <dbReference type="ARBA" id="ARBA00023163"/>
    </source>
</evidence>
<keyword evidence="4" id="KW-0804">Transcription</keyword>
<evidence type="ECO:0000256" key="1">
    <source>
        <dbReference type="ARBA" id="ARBA00004123"/>
    </source>
</evidence>
<keyword evidence="5" id="KW-0539">Nucleus</keyword>
<name>A0A5S6QIB7_TRIMR</name>
<dbReference type="Pfam" id="PF04658">
    <property type="entry name" value="TAFII55_N"/>
    <property type="match status" value="1"/>
</dbReference>
<dbReference type="SMART" id="SM01370">
    <property type="entry name" value="TAFII55_N"/>
    <property type="match status" value="1"/>
</dbReference>
<dbReference type="STRING" id="70415.A0A5S6QIB7"/>
<evidence type="ECO:0000256" key="3">
    <source>
        <dbReference type="ARBA" id="ARBA00023015"/>
    </source>
</evidence>
<dbReference type="WBParaSite" id="TMUE_2000006910.1">
    <property type="protein sequence ID" value="TMUE_2000006910.1"/>
    <property type="gene ID" value="WBGene00287208"/>
</dbReference>
<sequence>MSRQGKSSSFGLQDNVEDPVELESHFILRLPSDAAESLSSLLNDGMLVDELQINLDSDMRSGKVKFGNREMHASLDDLPCIVETLKTTDKKTFYKAADVAQLLVCREGPAEPPADSEECSDPKKREKQHQWPHGITPPLKNVRKRRFRKTLRKKYMDAPELEKELKRLLRADIEAASIKWEIVSIQEEVKQKANMNEALDQSEETKGDVPLYAEETELITINEDDLFGEALSSSSSDLEDECSTRDGDIVQSLDLEDSNSIDIDAVRNRVLQLQTDLMECVKRKEHMENELSMIQNLSLRERLNEEVQILAGKMAELERELKSERALLPKRVFSQLILTVSSREISASDSSSSA</sequence>
<accession>A0A5S6QIB7</accession>
<protein>
    <submittedName>
        <fullName evidence="10">TAFII55_N domain-containing protein</fullName>
    </submittedName>
</protein>
<keyword evidence="9" id="KW-1185">Reference proteome</keyword>
<evidence type="ECO:0000256" key="6">
    <source>
        <dbReference type="SAM" id="Coils"/>
    </source>
</evidence>
<evidence type="ECO:0000313" key="9">
    <source>
        <dbReference type="Proteomes" id="UP000046395"/>
    </source>
</evidence>
<evidence type="ECO:0000313" key="10">
    <source>
        <dbReference type="WBParaSite" id="TMUE_2000006910.1"/>
    </source>
</evidence>
<dbReference type="Proteomes" id="UP000046395">
    <property type="component" value="Unassembled WGS sequence"/>
</dbReference>
<evidence type="ECO:0000256" key="2">
    <source>
        <dbReference type="ARBA" id="ARBA00009368"/>
    </source>
</evidence>
<feature type="domain" description="TAFII55 protein conserved region" evidence="8">
    <location>
        <begin position="22"/>
        <end position="177"/>
    </location>
</feature>
<keyword evidence="3" id="KW-0805">Transcription regulation</keyword>
<dbReference type="InterPro" id="IPR037817">
    <property type="entry name" value="TAF7"/>
</dbReference>
<reference evidence="10" key="1">
    <citation type="submission" date="2019-12" db="UniProtKB">
        <authorList>
            <consortium name="WormBaseParasite"/>
        </authorList>
    </citation>
    <scope>IDENTIFICATION</scope>
</reference>
<proteinExistence type="inferred from homology"/>
<dbReference type="GO" id="GO:0005669">
    <property type="term" value="C:transcription factor TFIID complex"/>
    <property type="evidence" value="ECO:0007669"/>
    <property type="project" value="InterPro"/>
</dbReference>
<comment type="similarity">
    <text evidence="2">Belongs to the TAF7 family.</text>
</comment>
<dbReference type="GO" id="GO:0016251">
    <property type="term" value="F:RNA polymerase II general transcription initiation factor activity"/>
    <property type="evidence" value="ECO:0007669"/>
    <property type="project" value="TreeGrafter"/>
</dbReference>
<evidence type="ECO:0000256" key="5">
    <source>
        <dbReference type="ARBA" id="ARBA00023242"/>
    </source>
</evidence>